<name>A0A087TQP4_STEMI</name>
<reference evidence="3 4" key="1">
    <citation type="submission" date="2013-11" db="EMBL/GenBank/DDBJ databases">
        <title>Genome sequencing of Stegodyphus mimosarum.</title>
        <authorList>
            <person name="Bechsgaard J."/>
        </authorList>
    </citation>
    <scope>NUCLEOTIDE SEQUENCE [LARGE SCALE GENOMIC DNA]</scope>
</reference>
<evidence type="ECO:0000256" key="1">
    <source>
        <dbReference type="SAM" id="MobiDB-lite"/>
    </source>
</evidence>
<protein>
    <submittedName>
        <fullName evidence="3">Uncharacterized protein</fullName>
    </submittedName>
</protein>
<keyword evidence="2" id="KW-0812">Transmembrane</keyword>
<keyword evidence="4" id="KW-1185">Reference proteome</keyword>
<accession>A0A087TQP4</accession>
<dbReference type="Proteomes" id="UP000054359">
    <property type="component" value="Unassembled WGS sequence"/>
</dbReference>
<dbReference type="AlphaFoldDB" id="A0A087TQP4"/>
<gene>
    <name evidence="3" type="ORF">X975_14761</name>
</gene>
<evidence type="ECO:0000256" key="2">
    <source>
        <dbReference type="SAM" id="Phobius"/>
    </source>
</evidence>
<feature type="transmembrane region" description="Helical" evidence="2">
    <location>
        <begin position="7"/>
        <end position="26"/>
    </location>
</feature>
<dbReference type="OrthoDB" id="6427593at2759"/>
<keyword evidence="2" id="KW-0472">Membrane</keyword>
<organism evidence="3 4">
    <name type="scientific">Stegodyphus mimosarum</name>
    <name type="common">African social velvet spider</name>
    <dbReference type="NCBI Taxonomy" id="407821"/>
    <lineage>
        <taxon>Eukaryota</taxon>
        <taxon>Metazoa</taxon>
        <taxon>Ecdysozoa</taxon>
        <taxon>Arthropoda</taxon>
        <taxon>Chelicerata</taxon>
        <taxon>Arachnida</taxon>
        <taxon>Araneae</taxon>
        <taxon>Araneomorphae</taxon>
        <taxon>Entelegynae</taxon>
        <taxon>Eresoidea</taxon>
        <taxon>Eresidae</taxon>
        <taxon>Stegodyphus</taxon>
    </lineage>
</organism>
<proteinExistence type="predicted"/>
<sequence>MERNFRTTWFLTPIFVIIKFTLITAGDNNFNSHKVHGISNIPWNILLDPNYTSHKIFSENQTYRPPHRLEYSSSTGFTHHPHHSYGVTEDSANPLAYYVPAPTTHHPQDQTTVKYSIPYLTSEMKPQRVRDNHYSLPIASKRPAEKIVFPQDSEYENNRAENTQSYVSGSRVKNKAGIKEDETKKHKKR</sequence>
<dbReference type="EMBL" id="KK116325">
    <property type="protein sequence ID" value="KFM67433.1"/>
    <property type="molecule type" value="Genomic_DNA"/>
</dbReference>
<feature type="compositionally biased region" description="Basic and acidic residues" evidence="1">
    <location>
        <begin position="177"/>
        <end position="189"/>
    </location>
</feature>
<feature type="region of interest" description="Disordered" evidence="1">
    <location>
        <begin position="150"/>
        <end position="189"/>
    </location>
</feature>
<feature type="non-terminal residue" evidence="3">
    <location>
        <position position="189"/>
    </location>
</feature>
<keyword evidence="2" id="KW-1133">Transmembrane helix</keyword>
<evidence type="ECO:0000313" key="3">
    <source>
        <dbReference type="EMBL" id="KFM67433.1"/>
    </source>
</evidence>
<evidence type="ECO:0000313" key="4">
    <source>
        <dbReference type="Proteomes" id="UP000054359"/>
    </source>
</evidence>